<dbReference type="InterPro" id="IPR000253">
    <property type="entry name" value="FHA_dom"/>
</dbReference>
<dbReference type="STRING" id="1817863.A2Y62_08975"/>
<protein>
    <recommendedName>
        <fullName evidence="3">FHA domain-containing protein</fullName>
    </recommendedName>
</protein>
<dbReference type="Proteomes" id="UP000178943">
    <property type="component" value="Unassembled WGS sequence"/>
</dbReference>
<keyword evidence="2" id="KW-0812">Transmembrane</keyword>
<feature type="compositionally biased region" description="Low complexity" evidence="1">
    <location>
        <begin position="642"/>
        <end position="662"/>
    </location>
</feature>
<dbReference type="SUPFAM" id="SSF49879">
    <property type="entry name" value="SMAD/FHA domain"/>
    <property type="match status" value="1"/>
</dbReference>
<name>A0A1F5VUR5_9BACT</name>
<dbReference type="SMART" id="SM00240">
    <property type="entry name" value="FHA"/>
    <property type="match status" value="1"/>
</dbReference>
<comment type="caution">
    <text evidence="4">The sequence shown here is derived from an EMBL/GenBank/DDBJ whole genome shotgun (WGS) entry which is preliminary data.</text>
</comment>
<dbReference type="AlphaFoldDB" id="A0A1F5VUR5"/>
<evidence type="ECO:0000313" key="4">
    <source>
        <dbReference type="EMBL" id="OGF67159.1"/>
    </source>
</evidence>
<organism evidence="4 5">
    <name type="scientific">Candidatus Fischerbacteria bacterium RBG_13_37_8</name>
    <dbReference type="NCBI Taxonomy" id="1817863"/>
    <lineage>
        <taxon>Bacteria</taxon>
        <taxon>Candidatus Fischeribacteriota</taxon>
    </lineage>
</organism>
<evidence type="ECO:0000259" key="3">
    <source>
        <dbReference type="PROSITE" id="PS50006"/>
    </source>
</evidence>
<feature type="domain" description="FHA" evidence="3">
    <location>
        <begin position="26"/>
        <end position="75"/>
    </location>
</feature>
<feature type="compositionally biased region" description="Polar residues" evidence="1">
    <location>
        <begin position="619"/>
        <end position="631"/>
    </location>
</feature>
<reference evidence="4 5" key="1">
    <citation type="journal article" date="2016" name="Nat. Commun.">
        <title>Thousands of microbial genomes shed light on interconnected biogeochemical processes in an aquifer system.</title>
        <authorList>
            <person name="Anantharaman K."/>
            <person name="Brown C.T."/>
            <person name="Hug L.A."/>
            <person name="Sharon I."/>
            <person name="Castelle C.J."/>
            <person name="Probst A.J."/>
            <person name="Thomas B.C."/>
            <person name="Singh A."/>
            <person name="Wilkins M.J."/>
            <person name="Karaoz U."/>
            <person name="Brodie E.L."/>
            <person name="Williams K.H."/>
            <person name="Hubbard S.S."/>
            <person name="Banfield J.F."/>
        </authorList>
    </citation>
    <scope>NUCLEOTIDE SEQUENCE [LARGE SCALE GENOMIC DNA]</scope>
</reference>
<evidence type="ECO:0000256" key="2">
    <source>
        <dbReference type="SAM" id="Phobius"/>
    </source>
</evidence>
<dbReference type="Gene3D" id="2.60.200.20">
    <property type="match status" value="1"/>
</dbReference>
<dbReference type="Pfam" id="PF00498">
    <property type="entry name" value="FHA"/>
    <property type="match status" value="1"/>
</dbReference>
<evidence type="ECO:0000313" key="5">
    <source>
        <dbReference type="Proteomes" id="UP000178943"/>
    </source>
</evidence>
<keyword evidence="2" id="KW-0472">Membrane</keyword>
<sequence length="754" mass="83422">MAILVYMITIEGVEKEYSYEITDDETIIGRGKDSHIVLKDERASRHHASINKIAEGHLLVDNSSLNGILLQNKKVKKHLLRHGDVFQIGGSSFQYFMTEDEKSIEEAEQKNDDAQSYDVSSISTTACPGCGAAVPQAYKFCLDCGKPIVEETLIAPTTMVTRKKSRSYAWLALIIILTVVILSTMGILLILNPEILSSASNFFSPQSAVAAIAPELAPYNNLAELHSNPQLFSAGSDGGTATLNDGARVEIPPGVLNQSTEFKSAIIDLKMQQLTEDISSARVYMLSTEVPTGQLSEPVILELPSPVSSRYSIAEYRDSAWQPIKFQEGTNPRIEIFSFSRHYYVALNWNDAPVTAPNTMQDMDFTMPATDISSRDSSSSDFNIVTTGVTQVLSPSITEQTSNYLTKFLDWYQNNNFNQVISLGNPTTLQNALINNLDIQIDPDFNMGGKYYPYNARFFGGAGPLQIRNNLLVVKSLRNDYNQLKTLWHELIHHVIKLQGGAECGQEETYTELIENRADWLGYAQAFDKTLSSLQSLSVEQCRELQRRWDGLAKKWGDFEGNHLSGPFRWQDPGGATCGENDRTYTITPDYIQKMDSKLGISVDINKIRSLYESKIKSLASSGGTGNTSDCNLRDITPPPQQQDAATQTGALPSQPDATPQPTAQPPQEPPKEQPCPIVEPVKQRCKWSPDGYQVLPCKPAFCFDTGPRGSYICVQAEPVPNARRTYTGHLICSDGFKTITDKCSGLITQCVPQ</sequence>
<evidence type="ECO:0000256" key="1">
    <source>
        <dbReference type="SAM" id="MobiDB-lite"/>
    </source>
</evidence>
<dbReference type="CDD" id="cd00060">
    <property type="entry name" value="FHA"/>
    <property type="match status" value="1"/>
</dbReference>
<keyword evidence="2" id="KW-1133">Transmembrane helix</keyword>
<dbReference type="EMBL" id="MFGW01000069">
    <property type="protein sequence ID" value="OGF67159.1"/>
    <property type="molecule type" value="Genomic_DNA"/>
</dbReference>
<gene>
    <name evidence="4" type="ORF">A2Y62_08975</name>
</gene>
<dbReference type="PROSITE" id="PS50006">
    <property type="entry name" value="FHA_DOMAIN"/>
    <property type="match status" value="1"/>
</dbReference>
<proteinExistence type="predicted"/>
<dbReference type="InterPro" id="IPR008984">
    <property type="entry name" value="SMAD_FHA_dom_sf"/>
</dbReference>
<feature type="transmembrane region" description="Helical" evidence="2">
    <location>
        <begin position="168"/>
        <end position="191"/>
    </location>
</feature>
<accession>A0A1F5VUR5</accession>
<feature type="region of interest" description="Disordered" evidence="1">
    <location>
        <begin position="619"/>
        <end position="677"/>
    </location>
</feature>